<feature type="domain" description="PiggyBac transposable element-derived protein" evidence="2">
    <location>
        <begin position="102"/>
        <end position="255"/>
    </location>
</feature>
<dbReference type="Pfam" id="PF13843">
    <property type="entry name" value="DDE_Tnp_1_7"/>
    <property type="match status" value="1"/>
</dbReference>
<protein>
    <submittedName>
        <fullName evidence="4 5">PiggyBac transposable element-derived protein 5-like</fullName>
    </submittedName>
</protein>
<feature type="compositionally biased region" description="Low complexity" evidence="1">
    <location>
        <begin position="18"/>
        <end position="27"/>
    </location>
</feature>
<dbReference type="RefSeq" id="XP_022324494.1">
    <property type="nucleotide sequence ID" value="XM_022468786.1"/>
</dbReference>
<evidence type="ECO:0000259" key="2">
    <source>
        <dbReference type="Pfam" id="PF13843"/>
    </source>
</evidence>
<dbReference type="InterPro" id="IPR029526">
    <property type="entry name" value="PGBD"/>
</dbReference>
<keyword evidence="3" id="KW-1185">Reference proteome</keyword>
<feature type="compositionally biased region" description="Acidic residues" evidence="1">
    <location>
        <begin position="43"/>
        <end position="52"/>
    </location>
</feature>
<feature type="region of interest" description="Disordered" evidence="1">
    <location>
        <begin position="1"/>
        <end position="62"/>
    </location>
</feature>
<reference evidence="4 5" key="1">
    <citation type="submission" date="2025-04" db="UniProtKB">
        <authorList>
            <consortium name="RefSeq"/>
        </authorList>
    </citation>
    <scope>IDENTIFICATION</scope>
    <source>
        <tissue evidence="4 5">Whole sample</tissue>
    </source>
</reference>
<evidence type="ECO:0000313" key="5">
    <source>
        <dbReference type="RefSeq" id="XP_022324494.1"/>
    </source>
</evidence>
<sequence length="266" mass="30430">MESIESDSYLSDSDDNNPSDSSDSGSDFEMNDLDSDHSFSSETDSEVEEQDTESTLNDLDSQASSVRDRNFWSDVIEDMEVPEFIEPTWPTHHLPSDATLCNIFLLMFPLTLIQVIVDNTNLYARQSGAQGWVDTTIGEMKAFLGLQILMGIVQLPRYTMYWSSDKYIGNAGFQETMTLKRFEKISRYFHLNDNTTQGPRGTQGFDRLHKIRPVLDATRTTFKSEMNPPQQQSIDEGMIKYKGRFFARQYMPKQTSEKGPKDIYAL</sequence>
<gene>
    <name evidence="4 5" type="primary">LOC111125222</name>
</gene>
<dbReference type="KEGG" id="cvn:111125222"/>
<name>A0A8B8DAB9_CRAVI</name>
<dbReference type="GeneID" id="111125222"/>
<evidence type="ECO:0000256" key="1">
    <source>
        <dbReference type="SAM" id="MobiDB-lite"/>
    </source>
</evidence>
<dbReference type="RefSeq" id="XP_022324493.1">
    <property type="nucleotide sequence ID" value="XM_022468785.1"/>
</dbReference>
<dbReference type="Proteomes" id="UP000694844">
    <property type="component" value="Chromosome 3"/>
</dbReference>
<dbReference type="OrthoDB" id="6160781at2759"/>
<evidence type="ECO:0000313" key="4">
    <source>
        <dbReference type="RefSeq" id="XP_022324493.1"/>
    </source>
</evidence>
<accession>A0A8B8DAB9</accession>
<evidence type="ECO:0000313" key="3">
    <source>
        <dbReference type="Proteomes" id="UP000694844"/>
    </source>
</evidence>
<proteinExistence type="predicted"/>
<dbReference type="PANTHER" id="PTHR46599">
    <property type="entry name" value="PIGGYBAC TRANSPOSABLE ELEMENT-DERIVED PROTEIN 4"/>
    <property type="match status" value="1"/>
</dbReference>
<organism evidence="3 5">
    <name type="scientific">Crassostrea virginica</name>
    <name type="common">Eastern oyster</name>
    <dbReference type="NCBI Taxonomy" id="6565"/>
    <lineage>
        <taxon>Eukaryota</taxon>
        <taxon>Metazoa</taxon>
        <taxon>Spiralia</taxon>
        <taxon>Lophotrochozoa</taxon>
        <taxon>Mollusca</taxon>
        <taxon>Bivalvia</taxon>
        <taxon>Autobranchia</taxon>
        <taxon>Pteriomorphia</taxon>
        <taxon>Ostreida</taxon>
        <taxon>Ostreoidea</taxon>
        <taxon>Ostreidae</taxon>
        <taxon>Crassostrea</taxon>
    </lineage>
</organism>
<dbReference type="AlphaFoldDB" id="A0A8B8DAB9"/>
<feature type="compositionally biased region" description="Polar residues" evidence="1">
    <location>
        <begin position="53"/>
        <end position="62"/>
    </location>
</feature>
<dbReference type="PANTHER" id="PTHR46599:SF2">
    <property type="entry name" value="PIGGYBAC TRANSPOSABLE ELEMENT-DERIVED PROTEIN 4-LIKE"/>
    <property type="match status" value="1"/>
</dbReference>